<sequence>MSITNAAVSYLKEHCELTEMHEMLCYIRLFERLPNHLRLEITEKLNIFIENCVVKNPEDRNGYCAVPLQIMDYEEHLIE</sequence>
<keyword evidence="2" id="KW-1185">Reference proteome</keyword>
<dbReference type="EMBL" id="JAGGKP010000001">
    <property type="protein sequence ID" value="MBP1936496.1"/>
    <property type="molecule type" value="Genomic_DNA"/>
</dbReference>
<comment type="caution">
    <text evidence="1">The sequence shown here is derived from an EMBL/GenBank/DDBJ whole genome shotgun (WGS) entry which is preliminary data.</text>
</comment>
<reference evidence="1 2" key="1">
    <citation type="submission" date="2021-03" db="EMBL/GenBank/DDBJ databases">
        <title>Genomic Encyclopedia of Type Strains, Phase IV (KMG-IV): sequencing the most valuable type-strain genomes for metagenomic binning, comparative biology and taxonomic classification.</title>
        <authorList>
            <person name="Goeker M."/>
        </authorList>
    </citation>
    <scope>NUCLEOTIDE SEQUENCE [LARGE SCALE GENOMIC DNA]</scope>
    <source>
        <strain evidence="1 2">DSM 23491</strain>
    </source>
</reference>
<dbReference type="Proteomes" id="UP001519273">
    <property type="component" value="Unassembled WGS sequence"/>
</dbReference>
<gene>
    <name evidence="1" type="ORF">J2Z20_001357</name>
</gene>
<evidence type="ECO:0000313" key="2">
    <source>
        <dbReference type="Proteomes" id="UP001519273"/>
    </source>
</evidence>
<proteinExistence type="predicted"/>
<protein>
    <submittedName>
        <fullName evidence="1">Uncharacterized protein</fullName>
    </submittedName>
</protein>
<organism evidence="1 2">
    <name type="scientific">Paenibacillus sediminis</name>
    <dbReference type="NCBI Taxonomy" id="664909"/>
    <lineage>
        <taxon>Bacteria</taxon>
        <taxon>Bacillati</taxon>
        <taxon>Bacillota</taxon>
        <taxon>Bacilli</taxon>
        <taxon>Bacillales</taxon>
        <taxon>Paenibacillaceae</taxon>
        <taxon>Paenibacillus</taxon>
    </lineage>
</organism>
<dbReference type="RefSeq" id="WP_209846882.1">
    <property type="nucleotide sequence ID" value="NZ_CBCRVE010000002.1"/>
</dbReference>
<accession>A0ABS4H1U0</accession>
<evidence type="ECO:0000313" key="1">
    <source>
        <dbReference type="EMBL" id="MBP1936496.1"/>
    </source>
</evidence>
<name>A0ABS4H1U0_9BACL</name>